<protein>
    <submittedName>
        <fullName evidence="1">Uncharacterized protein</fullName>
    </submittedName>
</protein>
<evidence type="ECO:0000313" key="1">
    <source>
        <dbReference type="EMBL" id="KAI4581269.1"/>
    </source>
</evidence>
<gene>
    <name evidence="1" type="ORF">MJG53_009712</name>
</gene>
<reference evidence="1" key="1">
    <citation type="submission" date="2022-03" db="EMBL/GenBank/DDBJ databases">
        <title>Genomic analyses of argali, domestic sheep and their hybrids provide insights into chromosomal evolution, heterosis and genetic basis of agronomic traits.</title>
        <authorList>
            <person name="Li M."/>
        </authorList>
    </citation>
    <scope>NUCLEOTIDE SEQUENCE</scope>
    <source>
        <strain evidence="1">F1 hybrid</strain>
    </source>
</reference>
<dbReference type="EMBL" id="CM043035">
    <property type="protein sequence ID" value="KAI4581269.1"/>
    <property type="molecule type" value="Genomic_DNA"/>
</dbReference>
<accession>A0ACB9UUA4</accession>
<keyword evidence="2" id="KW-1185">Reference proteome</keyword>
<dbReference type="Proteomes" id="UP001057279">
    <property type="component" value="Linkage Group LG10"/>
</dbReference>
<organism evidence="1 2">
    <name type="scientific">Ovis ammon polii x Ovis aries</name>
    <dbReference type="NCBI Taxonomy" id="2918886"/>
    <lineage>
        <taxon>Eukaryota</taxon>
        <taxon>Metazoa</taxon>
        <taxon>Chordata</taxon>
        <taxon>Craniata</taxon>
        <taxon>Vertebrata</taxon>
        <taxon>Euteleostomi</taxon>
        <taxon>Mammalia</taxon>
        <taxon>Eutheria</taxon>
        <taxon>Laurasiatheria</taxon>
        <taxon>Artiodactyla</taxon>
        <taxon>Ruminantia</taxon>
        <taxon>Pecora</taxon>
        <taxon>Bovidae</taxon>
        <taxon>Caprinae</taxon>
        <taxon>Ovis</taxon>
    </lineage>
</organism>
<evidence type="ECO:0000313" key="2">
    <source>
        <dbReference type="Proteomes" id="UP001057279"/>
    </source>
</evidence>
<name>A0ACB9UUA4_9CETA</name>
<comment type="caution">
    <text evidence="1">The sequence shown here is derived from an EMBL/GenBank/DDBJ whole genome shotgun (WGS) entry which is preliminary data.</text>
</comment>
<proteinExistence type="predicted"/>
<sequence>MLSLFRRERIPGVPVASQEEALSTGKARGTPGSCHRSKSPPDVSVHSRGTCFPCTASSFTPSIDSHHGGTWDSPVGKPRGKASWKNPKIHVSTGVESSLSGPDSTQGLIHRQVRERNPERPPSNSHGDWPFLRSPERVPEVPIVEMRDPFAAYSEENPGRFRRIARGGALHRKGLRPRHRRERKPKRSPSNSHGDWPFLRPPERVPEVPTLSRQHLPQLEKIQEILPFRKFGDIPVSTLEQARGSRPHPEEPRFRLVALDEESFSCLDGKEFWAFASHLRRTRSPQERQEEIQRRGIIPRVPQMSQSIPEDPVFPALPRLSRRGSTHNRVDVGQPCGKASWESLVGKPRGKATDPLILLMGSVTLLLQLWRKRHVHAPIRNEDLLPWSFTPLLQLKKFPDILVSTLEEARESRPHPEEPRFRLVDRDEGSFRCLVGKEFPAFPSHLSGGALHKKGERNSIVVPPFQESP</sequence>